<protein>
    <submittedName>
        <fullName evidence="1">Uncharacterized protein</fullName>
    </submittedName>
</protein>
<dbReference type="Proteomes" id="UP000299102">
    <property type="component" value="Unassembled WGS sequence"/>
</dbReference>
<keyword evidence="2" id="KW-1185">Reference proteome</keyword>
<comment type="caution">
    <text evidence="1">The sequence shown here is derived from an EMBL/GenBank/DDBJ whole genome shotgun (WGS) entry which is preliminary data.</text>
</comment>
<sequence>MLIMIVDGRTPYDPTQITLDAIIPFRDLSTSDRGAWLSRRGLLRAVVGGAATTDDADDSTCFVRDEKRAIFIQ</sequence>
<proteinExistence type="predicted"/>
<reference evidence="1 2" key="1">
    <citation type="journal article" date="2019" name="Commun. Biol.">
        <title>The bagworm genome reveals a unique fibroin gene that provides high tensile strength.</title>
        <authorList>
            <person name="Kono N."/>
            <person name="Nakamura H."/>
            <person name="Ohtoshi R."/>
            <person name="Tomita M."/>
            <person name="Numata K."/>
            <person name="Arakawa K."/>
        </authorList>
    </citation>
    <scope>NUCLEOTIDE SEQUENCE [LARGE SCALE GENOMIC DNA]</scope>
</reference>
<accession>A0A4C1YFV7</accession>
<evidence type="ECO:0000313" key="1">
    <source>
        <dbReference type="EMBL" id="GBP73682.1"/>
    </source>
</evidence>
<dbReference type="EMBL" id="BGZK01001182">
    <property type="protein sequence ID" value="GBP73682.1"/>
    <property type="molecule type" value="Genomic_DNA"/>
</dbReference>
<gene>
    <name evidence="1" type="ORF">EVAR_103964_1</name>
</gene>
<dbReference type="AlphaFoldDB" id="A0A4C1YFV7"/>
<organism evidence="1 2">
    <name type="scientific">Eumeta variegata</name>
    <name type="common">Bagworm moth</name>
    <name type="synonym">Eumeta japonica</name>
    <dbReference type="NCBI Taxonomy" id="151549"/>
    <lineage>
        <taxon>Eukaryota</taxon>
        <taxon>Metazoa</taxon>
        <taxon>Ecdysozoa</taxon>
        <taxon>Arthropoda</taxon>
        <taxon>Hexapoda</taxon>
        <taxon>Insecta</taxon>
        <taxon>Pterygota</taxon>
        <taxon>Neoptera</taxon>
        <taxon>Endopterygota</taxon>
        <taxon>Lepidoptera</taxon>
        <taxon>Glossata</taxon>
        <taxon>Ditrysia</taxon>
        <taxon>Tineoidea</taxon>
        <taxon>Psychidae</taxon>
        <taxon>Oiketicinae</taxon>
        <taxon>Eumeta</taxon>
    </lineage>
</organism>
<name>A0A4C1YFV7_EUMVA</name>
<evidence type="ECO:0000313" key="2">
    <source>
        <dbReference type="Proteomes" id="UP000299102"/>
    </source>
</evidence>